<dbReference type="Proteomes" id="UP001150925">
    <property type="component" value="Unassembled WGS sequence"/>
</dbReference>
<evidence type="ECO:0000313" key="3">
    <source>
        <dbReference type="Proteomes" id="UP001150925"/>
    </source>
</evidence>
<dbReference type="EMBL" id="JANBPY010002657">
    <property type="protein sequence ID" value="KAJ1954167.1"/>
    <property type="molecule type" value="Genomic_DNA"/>
</dbReference>
<comment type="caution">
    <text evidence="2">The sequence shown here is derived from an EMBL/GenBank/DDBJ whole genome shotgun (WGS) entry which is preliminary data.</text>
</comment>
<organism evidence="2 3">
    <name type="scientific">Dispira parvispora</name>
    <dbReference type="NCBI Taxonomy" id="1520584"/>
    <lineage>
        <taxon>Eukaryota</taxon>
        <taxon>Fungi</taxon>
        <taxon>Fungi incertae sedis</taxon>
        <taxon>Zoopagomycota</taxon>
        <taxon>Kickxellomycotina</taxon>
        <taxon>Dimargaritomycetes</taxon>
        <taxon>Dimargaritales</taxon>
        <taxon>Dimargaritaceae</taxon>
        <taxon>Dispira</taxon>
    </lineage>
</organism>
<dbReference type="AlphaFoldDB" id="A0A9W8AIZ9"/>
<dbReference type="InterPro" id="IPR008978">
    <property type="entry name" value="HSP20-like_chaperone"/>
</dbReference>
<dbReference type="Gene3D" id="2.60.40.790">
    <property type="match status" value="1"/>
</dbReference>
<evidence type="ECO:0000313" key="2">
    <source>
        <dbReference type="EMBL" id="KAJ1954167.1"/>
    </source>
</evidence>
<dbReference type="OrthoDB" id="5617045at2759"/>
<reference evidence="2" key="1">
    <citation type="submission" date="2022-07" db="EMBL/GenBank/DDBJ databases">
        <title>Phylogenomic reconstructions and comparative analyses of Kickxellomycotina fungi.</title>
        <authorList>
            <person name="Reynolds N.K."/>
            <person name="Stajich J.E."/>
            <person name="Barry K."/>
            <person name="Grigoriev I.V."/>
            <person name="Crous P."/>
            <person name="Smith M.E."/>
        </authorList>
    </citation>
    <scope>NUCLEOTIDE SEQUENCE</scope>
    <source>
        <strain evidence="2">RSA 1196</strain>
    </source>
</reference>
<gene>
    <name evidence="2" type="ORF">IWQ62_005823</name>
</gene>
<accession>A0A9W8AIZ9</accession>
<proteinExistence type="predicted"/>
<feature type="region of interest" description="Disordered" evidence="1">
    <location>
        <begin position="34"/>
        <end position="61"/>
    </location>
</feature>
<sequence length="197" mass="21835">MAFFDRCYQETRDTERVYVHNSVRDVHPTFHALPQSSTPAIMSGGSSSTTTPTAVTPSSGHHFIPVSVASDSVTYERSQPPTRAPVKSNSLTAVSTDLTQDGGSYTMTLQWNGDKPASVDHQVSGGMFGIHAVSKPTTTPVYAYVYEHETTDCFDRIFNLPEDADASRYHVEYDKKAGRMTATFRKKRNQFASLFRP</sequence>
<feature type="compositionally biased region" description="Low complexity" evidence="1">
    <location>
        <begin position="43"/>
        <end position="60"/>
    </location>
</feature>
<keyword evidence="3" id="KW-1185">Reference proteome</keyword>
<evidence type="ECO:0000256" key="1">
    <source>
        <dbReference type="SAM" id="MobiDB-lite"/>
    </source>
</evidence>
<protein>
    <submittedName>
        <fullName evidence="2">Uncharacterized protein</fullName>
    </submittedName>
</protein>
<name>A0A9W8AIZ9_9FUNG</name>